<proteinExistence type="predicted"/>
<protein>
    <submittedName>
        <fullName evidence="3">RHH-fold DNA-binding ptotein</fullName>
    </submittedName>
</protein>
<feature type="region of interest" description="Disordered" evidence="1">
    <location>
        <begin position="138"/>
        <end position="177"/>
    </location>
</feature>
<feature type="domain" description="Zinc-ribbon" evidence="2">
    <location>
        <begin position="187"/>
        <end position="208"/>
    </location>
</feature>
<feature type="compositionally biased region" description="Polar residues" evidence="1">
    <location>
        <begin position="144"/>
        <end position="164"/>
    </location>
</feature>
<dbReference type="GeneID" id="41588533"/>
<reference evidence="3 4" key="1">
    <citation type="submission" date="2016-04" db="EMBL/GenBank/DDBJ databases">
        <authorList>
            <person name="Evans L.H."/>
            <person name="Alamgir A."/>
            <person name="Owens N."/>
            <person name="Weber N.D."/>
            <person name="Virtaneva K."/>
            <person name="Barbian K."/>
            <person name="Babar A."/>
            <person name="Rosenke K."/>
        </authorList>
    </citation>
    <scope>NUCLEOTIDE SEQUENCE [LARGE SCALE GENOMIC DNA]</scope>
    <source>
        <strain evidence="4">S5(T) (JCM 30642 \VKM B-2941)</strain>
    </source>
</reference>
<evidence type="ECO:0000259" key="2">
    <source>
        <dbReference type="Pfam" id="PF13240"/>
    </source>
</evidence>
<sequence length="211" mass="24159">MIVLEPDENEILEEKSVMIQNGARVEDGKLHVTNKRIIYEKIGERRLRRAEASKIFLEIPMYDILNVSSAVPKMSLLTKKKLAVEFRKDGDMQTVEFEIKKPEGIVDIIKNWATTSKRDHEDRLKQEDQERFRRELEMAKAKSNKSNVNVISFGRNGNQPSSSNKDTDIVRDNKANLPRPAETVEVCPECGSYIPEGSKFCPECGYKVKKS</sequence>
<dbReference type="RefSeq" id="WP_148689911.1">
    <property type="nucleotide sequence ID" value="NZ_LT671858.1"/>
</dbReference>
<dbReference type="Pfam" id="PF13240">
    <property type="entry name" value="Zn_Ribbon_1"/>
    <property type="match status" value="1"/>
</dbReference>
<gene>
    <name evidence="3" type="ORF">CSP5_1286</name>
</gene>
<feature type="compositionally biased region" description="Basic and acidic residues" evidence="1">
    <location>
        <begin position="165"/>
        <end position="174"/>
    </location>
</feature>
<dbReference type="Proteomes" id="UP000195607">
    <property type="component" value="Chromosome I"/>
</dbReference>
<accession>A0A1N5V8R1</accession>
<dbReference type="EMBL" id="LT671858">
    <property type="protein sequence ID" value="SIM69521.1"/>
    <property type="molecule type" value="Genomic_DNA"/>
</dbReference>
<keyword evidence="3" id="KW-0238">DNA-binding</keyword>
<dbReference type="GO" id="GO:0003677">
    <property type="term" value="F:DNA binding"/>
    <property type="evidence" value="ECO:0007669"/>
    <property type="project" value="UniProtKB-KW"/>
</dbReference>
<name>A0A1N5V8R1_9ARCH</name>
<evidence type="ECO:0000313" key="3">
    <source>
        <dbReference type="EMBL" id="SIM69521.1"/>
    </source>
</evidence>
<evidence type="ECO:0000256" key="1">
    <source>
        <dbReference type="SAM" id="MobiDB-lite"/>
    </source>
</evidence>
<evidence type="ECO:0000313" key="4">
    <source>
        <dbReference type="Proteomes" id="UP000195607"/>
    </source>
</evidence>
<dbReference type="AlphaFoldDB" id="A0A1N5V8R1"/>
<organism evidence="3 4">
    <name type="scientific">Cuniculiplasma divulgatum</name>
    <dbReference type="NCBI Taxonomy" id="1673428"/>
    <lineage>
        <taxon>Archaea</taxon>
        <taxon>Methanobacteriati</taxon>
        <taxon>Thermoplasmatota</taxon>
        <taxon>Thermoplasmata</taxon>
        <taxon>Thermoplasmatales</taxon>
        <taxon>Cuniculiplasmataceae</taxon>
        <taxon>Cuniculiplasma</taxon>
    </lineage>
</organism>
<dbReference type="InterPro" id="IPR026870">
    <property type="entry name" value="Zinc_ribbon_dom"/>
</dbReference>